<evidence type="ECO:0000256" key="2">
    <source>
        <dbReference type="ARBA" id="ARBA00007430"/>
    </source>
</evidence>
<feature type="transmembrane region" description="Helical" evidence="7">
    <location>
        <begin position="204"/>
        <end position="224"/>
    </location>
</feature>
<feature type="transmembrane region" description="Helical" evidence="7">
    <location>
        <begin position="279"/>
        <end position="301"/>
    </location>
</feature>
<keyword evidence="9" id="KW-1185">Reference proteome</keyword>
<feature type="transmembrane region" description="Helical" evidence="7">
    <location>
        <begin position="363"/>
        <end position="383"/>
    </location>
</feature>
<organism evidence="8 9">
    <name type="scientific">Massilia polaris</name>
    <dbReference type="NCBI Taxonomy" id="2728846"/>
    <lineage>
        <taxon>Bacteria</taxon>
        <taxon>Pseudomonadati</taxon>
        <taxon>Pseudomonadota</taxon>
        <taxon>Betaproteobacteria</taxon>
        <taxon>Burkholderiales</taxon>
        <taxon>Oxalobacteraceae</taxon>
        <taxon>Telluria group</taxon>
        <taxon>Massilia</taxon>
    </lineage>
</organism>
<comment type="caution">
    <text evidence="8">The sequence shown here is derived from an EMBL/GenBank/DDBJ whole genome shotgun (WGS) entry which is preliminary data.</text>
</comment>
<evidence type="ECO:0000313" key="8">
    <source>
        <dbReference type="EMBL" id="NML60337.1"/>
    </source>
</evidence>
<evidence type="ECO:0000313" key="9">
    <source>
        <dbReference type="Proteomes" id="UP000583752"/>
    </source>
</evidence>
<comment type="subcellular location">
    <subcellularLocation>
        <location evidence="1">Cell membrane</location>
        <topology evidence="1">Multi-pass membrane protein</topology>
    </subcellularLocation>
</comment>
<feature type="transmembrane region" description="Helical" evidence="7">
    <location>
        <begin position="111"/>
        <end position="131"/>
    </location>
</feature>
<evidence type="ECO:0000256" key="4">
    <source>
        <dbReference type="ARBA" id="ARBA00022692"/>
    </source>
</evidence>
<feature type="transmembrane region" description="Helical" evidence="7">
    <location>
        <begin position="439"/>
        <end position="457"/>
    </location>
</feature>
<keyword evidence="4 7" id="KW-0812">Transmembrane</keyword>
<evidence type="ECO:0000256" key="5">
    <source>
        <dbReference type="ARBA" id="ARBA00022989"/>
    </source>
</evidence>
<feature type="transmembrane region" description="Helical" evidence="7">
    <location>
        <begin position="244"/>
        <end position="267"/>
    </location>
</feature>
<dbReference type="RefSeq" id="WP_169464051.1">
    <property type="nucleotide sequence ID" value="NZ_JABBGG010000002.1"/>
</dbReference>
<keyword evidence="6 7" id="KW-0472">Membrane</keyword>
<dbReference type="EMBL" id="JABBGG010000002">
    <property type="protein sequence ID" value="NML60337.1"/>
    <property type="molecule type" value="Genomic_DNA"/>
</dbReference>
<evidence type="ECO:0000256" key="6">
    <source>
        <dbReference type="ARBA" id="ARBA00023136"/>
    </source>
</evidence>
<accession>A0A848HGZ7</accession>
<keyword evidence="3" id="KW-1003">Cell membrane</keyword>
<evidence type="ECO:0000256" key="7">
    <source>
        <dbReference type="SAM" id="Phobius"/>
    </source>
</evidence>
<protein>
    <submittedName>
        <fullName evidence="8">Lipopolysaccharide biosynthesis protein</fullName>
    </submittedName>
</protein>
<dbReference type="GO" id="GO:0005886">
    <property type="term" value="C:plasma membrane"/>
    <property type="evidence" value="ECO:0007669"/>
    <property type="project" value="UniProtKB-SubCell"/>
</dbReference>
<dbReference type="CDD" id="cd13127">
    <property type="entry name" value="MATE_tuaB_like"/>
    <property type="match status" value="1"/>
</dbReference>
<dbReference type="InterPro" id="IPR050833">
    <property type="entry name" value="Poly_Biosynth_Transport"/>
</dbReference>
<feature type="transmembrane region" description="Helical" evidence="7">
    <location>
        <begin position="163"/>
        <end position="183"/>
    </location>
</feature>
<name>A0A848HGZ7_9BURK</name>
<dbReference type="PANTHER" id="PTHR30250">
    <property type="entry name" value="PST FAMILY PREDICTED COLANIC ACID TRANSPORTER"/>
    <property type="match status" value="1"/>
</dbReference>
<dbReference type="PANTHER" id="PTHR30250:SF10">
    <property type="entry name" value="LIPOPOLYSACCHARIDE BIOSYNTHESIS PROTEIN WZXC"/>
    <property type="match status" value="1"/>
</dbReference>
<dbReference type="Pfam" id="PF13440">
    <property type="entry name" value="Polysacc_synt_3"/>
    <property type="match status" value="1"/>
</dbReference>
<evidence type="ECO:0000256" key="1">
    <source>
        <dbReference type="ARBA" id="ARBA00004651"/>
    </source>
</evidence>
<keyword evidence="5 7" id="KW-1133">Transmembrane helix</keyword>
<dbReference type="Proteomes" id="UP000583752">
    <property type="component" value="Unassembled WGS sequence"/>
</dbReference>
<feature type="transmembrane region" description="Helical" evidence="7">
    <location>
        <begin position="415"/>
        <end position="433"/>
    </location>
</feature>
<feature type="transmembrane region" description="Helical" evidence="7">
    <location>
        <begin position="321"/>
        <end position="342"/>
    </location>
</feature>
<sequence>MSKTRAALLISFVEKYALLILGIIGSMTLARLLTPEETGVYSIGATLLGIAHVMRDFGVGQYLIQERELTQDKLRATLAVSFAVAWSLAVMIICASHPLAWFFDDQRLVPVMQVMSINFFLIPFTSTVLPLLRREMRFGPICFINIVSGTVSFSVAVSLAWNGFGYMSLAYASACASIATLLASVRFRPPGFPWIPSLRGIRRVAKFGAFSTGGTLIDEIGVAAPELIIGKFIGMDGVGIFSKAAGTLAIFGRAVTSVVSPVAYALFAEQSRGGGDVKGAYLTTVALMTAFSMPFFGFIALMAFPTVRVMFGPQWDGAAPLLRIMCLSSALFSAISMARYLFVATGHVKAQAKLDASTVSVRVAMLLAAAPFGLVAVAWAIVLGALFRLYLTVRMQYQVSGITVFDLFSACRKSALLALLCSAGPLAAFMLGGPVLVKLLVAASLSALLWVAGLFMLRHPLAPEVRAIGQKIPLFGARKR</sequence>
<comment type="similarity">
    <text evidence="2">Belongs to the polysaccharide synthase family.</text>
</comment>
<feature type="transmembrane region" description="Helical" evidence="7">
    <location>
        <begin position="39"/>
        <end position="64"/>
    </location>
</feature>
<dbReference type="AlphaFoldDB" id="A0A848HGZ7"/>
<evidence type="ECO:0000256" key="3">
    <source>
        <dbReference type="ARBA" id="ARBA00022475"/>
    </source>
</evidence>
<feature type="transmembrane region" description="Helical" evidence="7">
    <location>
        <begin position="138"/>
        <end position="157"/>
    </location>
</feature>
<feature type="transmembrane region" description="Helical" evidence="7">
    <location>
        <begin position="12"/>
        <end position="33"/>
    </location>
</feature>
<reference evidence="8 9" key="1">
    <citation type="submission" date="2020-04" db="EMBL/GenBank/DDBJ databases">
        <title>Massilia sp. RP-1-19 isolated from soil.</title>
        <authorList>
            <person name="Dahal R.H."/>
        </authorList>
    </citation>
    <scope>NUCLEOTIDE SEQUENCE [LARGE SCALE GENOMIC DNA]</scope>
    <source>
        <strain evidence="8 9">RP-1-19</strain>
    </source>
</reference>
<feature type="transmembrane region" description="Helical" evidence="7">
    <location>
        <begin position="76"/>
        <end position="99"/>
    </location>
</feature>
<gene>
    <name evidence="8" type="ORF">HHL21_04390</name>
</gene>
<proteinExistence type="inferred from homology"/>